<feature type="non-terminal residue" evidence="1">
    <location>
        <position position="1"/>
    </location>
</feature>
<dbReference type="Pfam" id="PF18758">
    <property type="entry name" value="KDZ"/>
    <property type="match status" value="1"/>
</dbReference>
<dbReference type="GeneID" id="64590257"/>
<proteinExistence type="predicted"/>
<dbReference type="RefSeq" id="XP_041164221.1">
    <property type="nucleotide sequence ID" value="XM_041296493.1"/>
</dbReference>
<organism evidence="1 2">
    <name type="scientific">Suillus plorans</name>
    <dbReference type="NCBI Taxonomy" id="116603"/>
    <lineage>
        <taxon>Eukaryota</taxon>
        <taxon>Fungi</taxon>
        <taxon>Dikarya</taxon>
        <taxon>Basidiomycota</taxon>
        <taxon>Agaricomycotina</taxon>
        <taxon>Agaricomycetes</taxon>
        <taxon>Agaricomycetidae</taxon>
        <taxon>Boletales</taxon>
        <taxon>Suillineae</taxon>
        <taxon>Suillaceae</taxon>
        <taxon>Suillus</taxon>
    </lineage>
</organism>
<accession>A0A9P7DQ39</accession>
<name>A0A9P7DQ39_9AGAM</name>
<dbReference type="InterPro" id="IPR040521">
    <property type="entry name" value="KDZ"/>
</dbReference>
<dbReference type="PANTHER" id="PTHR33096:SF1">
    <property type="entry name" value="CXC1-LIKE CYSTEINE CLUSTER ASSOCIATED WITH KDZ TRANSPOSASES DOMAIN-CONTAINING PROTEIN"/>
    <property type="match status" value="1"/>
</dbReference>
<evidence type="ECO:0000313" key="1">
    <source>
        <dbReference type="EMBL" id="KAG1800235.1"/>
    </source>
</evidence>
<dbReference type="OrthoDB" id="3251205at2759"/>
<feature type="non-terminal residue" evidence="1">
    <location>
        <position position="127"/>
    </location>
</feature>
<gene>
    <name evidence="1" type="ORF">HD556DRAFT_1207086</name>
</gene>
<protein>
    <submittedName>
        <fullName evidence="1">Uncharacterized protein</fullName>
    </submittedName>
</protein>
<reference evidence="1" key="1">
    <citation type="journal article" date="2020" name="New Phytol.">
        <title>Comparative genomics reveals dynamic genome evolution in host specialist ectomycorrhizal fungi.</title>
        <authorList>
            <person name="Lofgren L.A."/>
            <person name="Nguyen N.H."/>
            <person name="Vilgalys R."/>
            <person name="Ruytinx J."/>
            <person name="Liao H.L."/>
            <person name="Branco S."/>
            <person name="Kuo A."/>
            <person name="LaButti K."/>
            <person name="Lipzen A."/>
            <person name="Andreopoulos W."/>
            <person name="Pangilinan J."/>
            <person name="Riley R."/>
            <person name="Hundley H."/>
            <person name="Na H."/>
            <person name="Barry K."/>
            <person name="Grigoriev I.V."/>
            <person name="Stajich J.E."/>
            <person name="Kennedy P.G."/>
        </authorList>
    </citation>
    <scope>NUCLEOTIDE SEQUENCE</scope>
    <source>
        <strain evidence="1">S12</strain>
    </source>
</reference>
<dbReference type="PANTHER" id="PTHR33096">
    <property type="entry name" value="CXC2 DOMAIN-CONTAINING PROTEIN"/>
    <property type="match status" value="1"/>
</dbReference>
<sequence length="127" mass="14176">KKMFSVFDESGIFIAACRHRFVLLACDMIQSRELAKYPLAIIKKLLAVYGKNGGCAYDIGCTFSKTLSNSSLGTQAHELDFRLMMGAFHGHTHNRRCQLNWHPMYIPGIGHTEGKGCEHIVSSSNEL</sequence>
<dbReference type="EMBL" id="JABBWE010000009">
    <property type="protein sequence ID" value="KAG1800235.1"/>
    <property type="molecule type" value="Genomic_DNA"/>
</dbReference>
<dbReference type="Proteomes" id="UP000719766">
    <property type="component" value="Unassembled WGS sequence"/>
</dbReference>
<comment type="caution">
    <text evidence="1">The sequence shown here is derived from an EMBL/GenBank/DDBJ whole genome shotgun (WGS) entry which is preliminary data.</text>
</comment>
<evidence type="ECO:0000313" key="2">
    <source>
        <dbReference type="Proteomes" id="UP000719766"/>
    </source>
</evidence>
<keyword evidence="2" id="KW-1185">Reference proteome</keyword>
<dbReference type="AlphaFoldDB" id="A0A9P7DQ39"/>